<dbReference type="RefSeq" id="WP_188510939.1">
    <property type="nucleotide sequence ID" value="NZ_BMGB01000001.1"/>
</dbReference>
<evidence type="ECO:0000256" key="2">
    <source>
        <dbReference type="ARBA" id="ARBA00023315"/>
    </source>
</evidence>
<dbReference type="GO" id="GO:0016747">
    <property type="term" value="F:acyltransferase activity, transferring groups other than amino-acyl groups"/>
    <property type="evidence" value="ECO:0007669"/>
    <property type="project" value="InterPro"/>
</dbReference>
<dbReference type="Pfam" id="PF00583">
    <property type="entry name" value="Acetyltransf_1"/>
    <property type="match status" value="1"/>
</dbReference>
<dbReference type="Proteomes" id="UP000606922">
    <property type="component" value="Unassembled WGS sequence"/>
</dbReference>
<evidence type="ECO:0000313" key="4">
    <source>
        <dbReference type="EMBL" id="GGB09664.1"/>
    </source>
</evidence>
<comment type="caution">
    <text evidence="4">The sequence shown here is derived from an EMBL/GenBank/DDBJ whole genome shotgun (WGS) entry which is preliminary data.</text>
</comment>
<evidence type="ECO:0000313" key="5">
    <source>
        <dbReference type="Proteomes" id="UP000606922"/>
    </source>
</evidence>
<reference evidence="4" key="2">
    <citation type="submission" date="2020-09" db="EMBL/GenBank/DDBJ databases">
        <authorList>
            <person name="Sun Q."/>
            <person name="Zhou Y."/>
        </authorList>
    </citation>
    <scope>NUCLEOTIDE SEQUENCE</scope>
    <source>
        <strain evidence="4">CGMCC 1.12813</strain>
    </source>
</reference>
<evidence type="ECO:0000256" key="1">
    <source>
        <dbReference type="ARBA" id="ARBA00022679"/>
    </source>
</evidence>
<reference evidence="4" key="1">
    <citation type="journal article" date="2014" name="Int. J. Syst. Evol. Microbiol.">
        <title>Complete genome sequence of Corynebacterium casei LMG S-19264T (=DSM 44701T), isolated from a smear-ripened cheese.</title>
        <authorList>
            <consortium name="US DOE Joint Genome Institute (JGI-PGF)"/>
            <person name="Walter F."/>
            <person name="Albersmeier A."/>
            <person name="Kalinowski J."/>
            <person name="Ruckert C."/>
        </authorList>
    </citation>
    <scope>NUCLEOTIDE SEQUENCE</scope>
    <source>
        <strain evidence="4">CGMCC 1.12813</strain>
    </source>
</reference>
<proteinExistence type="predicted"/>
<evidence type="ECO:0000259" key="3">
    <source>
        <dbReference type="PROSITE" id="PS51186"/>
    </source>
</evidence>
<protein>
    <submittedName>
        <fullName evidence="4">N-acetyltransferase</fullName>
    </submittedName>
</protein>
<dbReference type="InterPro" id="IPR016181">
    <property type="entry name" value="Acyl_CoA_acyltransferase"/>
</dbReference>
<dbReference type="AlphaFoldDB" id="A0A916SP47"/>
<dbReference type="CDD" id="cd04301">
    <property type="entry name" value="NAT_SF"/>
    <property type="match status" value="1"/>
</dbReference>
<name>A0A916SP47_9MICO</name>
<organism evidence="4 5">
    <name type="scientific">Conyzicola nivalis</name>
    <dbReference type="NCBI Taxonomy" id="1477021"/>
    <lineage>
        <taxon>Bacteria</taxon>
        <taxon>Bacillati</taxon>
        <taxon>Actinomycetota</taxon>
        <taxon>Actinomycetes</taxon>
        <taxon>Micrococcales</taxon>
        <taxon>Microbacteriaceae</taxon>
        <taxon>Conyzicola</taxon>
    </lineage>
</organism>
<dbReference type="EMBL" id="BMGB01000001">
    <property type="protein sequence ID" value="GGB09664.1"/>
    <property type="molecule type" value="Genomic_DNA"/>
</dbReference>
<gene>
    <name evidence="4" type="ORF">GCM10010979_25350</name>
</gene>
<accession>A0A916SP47</accession>
<dbReference type="PANTHER" id="PTHR43877">
    <property type="entry name" value="AMINOALKYLPHOSPHONATE N-ACETYLTRANSFERASE-RELATED-RELATED"/>
    <property type="match status" value="1"/>
</dbReference>
<dbReference type="PROSITE" id="PS51186">
    <property type="entry name" value="GNAT"/>
    <property type="match status" value="1"/>
</dbReference>
<keyword evidence="1" id="KW-0808">Transferase</keyword>
<dbReference type="Gene3D" id="3.40.630.30">
    <property type="match status" value="1"/>
</dbReference>
<dbReference type="InterPro" id="IPR050832">
    <property type="entry name" value="Bact_Acetyltransf"/>
</dbReference>
<dbReference type="SUPFAM" id="SSF55729">
    <property type="entry name" value="Acyl-CoA N-acyltransferases (Nat)"/>
    <property type="match status" value="1"/>
</dbReference>
<keyword evidence="5" id="KW-1185">Reference proteome</keyword>
<keyword evidence="2" id="KW-0012">Acyltransferase</keyword>
<dbReference type="InterPro" id="IPR000182">
    <property type="entry name" value="GNAT_dom"/>
</dbReference>
<feature type="domain" description="N-acetyltransferase" evidence="3">
    <location>
        <begin position="1"/>
        <end position="150"/>
    </location>
</feature>
<dbReference type="PANTHER" id="PTHR43877:SF2">
    <property type="entry name" value="AMINOALKYLPHOSPHONATE N-ACETYLTRANSFERASE-RELATED"/>
    <property type="match status" value="1"/>
</dbReference>
<sequence length="164" mass="17861">MIVREVDWDDAGAVALRAAQRVEIAERYGTDDSEPGPAPTADDITAFYVAYSDDGTPVGCGGLRRIDESHGEIKRMFVAPSARGSGVSTAVLNRLERFGLESGWSRLVLETGTAQPDAIRFYTREGFTPIDRYGYYADSDDSLCFEKTLVASDPATDTLCESCE</sequence>